<dbReference type="AlphaFoldDB" id="A0A0M9A3Q2"/>
<dbReference type="Proteomes" id="UP000053105">
    <property type="component" value="Unassembled WGS sequence"/>
</dbReference>
<reference evidence="1 2" key="1">
    <citation type="submission" date="2015-07" db="EMBL/GenBank/DDBJ databases">
        <title>The genome of Melipona quadrifasciata.</title>
        <authorList>
            <person name="Pan H."/>
            <person name="Kapheim K."/>
        </authorList>
    </citation>
    <scope>NUCLEOTIDE SEQUENCE [LARGE SCALE GENOMIC DNA]</scope>
    <source>
        <strain evidence="1">0111107301</strain>
        <tissue evidence="1">Whole body</tissue>
    </source>
</reference>
<evidence type="ECO:0000313" key="2">
    <source>
        <dbReference type="Proteomes" id="UP000053105"/>
    </source>
</evidence>
<dbReference type="EMBL" id="KQ435758">
    <property type="protein sequence ID" value="KOX75826.1"/>
    <property type="molecule type" value="Genomic_DNA"/>
</dbReference>
<organism evidence="1 2">
    <name type="scientific">Melipona quadrifasciata</name>
    <dbReference type="NCBI Taxonomy" id="166423"/>
    <lineage>
        <taxon>Eukaryota</taxon>
        <taxon>Metazoa</taxon>
        <taxon>Ecdysozoa</taxon>
        <taxon>Arthropoda</taxon>
        <taxon>Hexapoda</taxon>
        <taxon>Insecta</taxon>
        <taxon>Pterygota</taxon>
        <taxon>Neoptera</taxon>
        <taxon>Endopterygota</taxon>
        <taxon>Hymenoptera</taxon>
        <taxon>Apocrita</taxon>
        <taxon>Aculeata</taxon>
        <taxon>Apoidea</taxon>
        <taxon>Anthophila</taxon>
        <taxon>Apidae</taxon>
        <taxon>Melipona</taxon>
    </lineage>
</organism>
<name>A0A0M9A3Q2_9HYME</name>
<sequence length="410" mass="47660">MINVYLRKLINVWKENRKARGKSFAATFYVKFSKAKSGKFFQISCKSAKGESSRKNLANDMNHIVQKFNQWGEANLKINQNQRNITNNYFYSSKNQTSNRKLPDFDENYQRKQWYVELLISGLIKFLILSEAEIFRMDRTSNYKFRAIQGNYKLQKINVKSDFELQEEQLCKEKVRDTYFLNKRNSSGRISKRNRLIRSLISPDPPERLRIGRLKATEIKAREFHENSSLSDDGKRLELRRFRGIRPPAEPHRQRVLPRARGKGVKRVLRTSTRQRTCCHANDGKYRVKFFSEKPSRCTGGCVSENLRQHSLTKIRWKTNKLLIDGSSFWDIQPSVEFYCTCVNETLDSNLIYPVTRTEEHTGVNGLLLHGTSRRGAAVGRLNGSNIGSGLIWQQIKRGLALCDSNFRGK</sequence>
<keyword evidence="2" id="KW-1185">Reference proteome</keyword>
<gene>
    <name evidence="1" type="ORF">WN51_12614</name>
</gene>
<accession>A0A0M9A3Q2</accession>
<evidence type="ECO:0000313" key="1">
    <source>
        <dbReference type="EMBL" id="KOX75826.1"/>
    </source>
</evidence>
<protein>
    <submittedName>
        <fullName evidence="1">Uncharacterized protein</fullName>
    </submittedName>
</protein>
<proteinExistence type="predicted"/>